<feature type="domain" description="KRAB" evidence="7">
    <location>
        <begin position="24"/>
        <end position="99"/>
    </location>
</feature>
<keyword evidence="2" id="KW-0677">Repeat</keyword>
<dbReference type="InterPro" id="IPR050169">
    <property type="entry name" value="Krueppel_C2H2_ZnF"/>
</dbReference>
<dbReference type="SMART" id="SM00349">
    <property type="entry name" value="KRAB"/>
    <property type="match status" value="1"/>
</dbReference>
<dbReference type="Gene3D" id="6.10.140.140">
    <property type="match status" value="1"/>
</dbReference>
<dbReference type="GO" id="GO:0008270">
    <property type="term" value="F:zinc ion binding"/>
    <property type="evidence" value="ECO:0007669"/>
    <property type="project" value="UniProtKB-KW"/>
</dbReference>
<dbReference type="CDD" id="cd07765">
    <property type="entry name" value="KRAB_A-box"/>
    <property type="match status" value="1"/>
</dbReference>
<dbReference type="PROSITE" id="PS50805">
    <property type="entry name" value="KRAB"/>
    <property type="match status" value="1"/>
</dbReference>
<proteinExistence type="predicted"/>
<evidence type="ECO:0000313" key="9">
    <source>
        <dbReference type="Proteomes" id="UP001177744"/>
    </source>
</evidence>
<organism evidence="8 9">
    <name type="scientific">Cnephaeus nilssonii</name>
    <name type="common">Northern bat</name>
    <name type="synonym">Eptesicus nilssonii</name>
    <dbReference type="NCBI Taxonomy" id="3371016"/>
    <lineage>
        <taxon>Eukaryota</taxon>
        <taxon>Metazoa</taxon>
        <taxon>Chordata</taxon>
        <taxon>Craniata</taxon>
        <taxon>Vertebrata</taxon>
        <taxon>Euteleostomi</taxon>
        <taxon>Mammalia</taxon>
        <taxon>Eutheria</taxon>
        <taxon>Laurasiatheria</taxon>
        <taxon>Chiroptera</taxon>
        <taxon>Yangochiroptera</taxon>
        <taxon>Vespertilionidae</taxon>
        <taxon>Cnephaeus</taxon>
    </lineage>
</organism>
<name>A0AA40HA06_CNENI</name>
<keyword evidence="4" id="KW-0862">Zinc</keyword>
<evidence type="ECO:0000256" key="1">
    <source>
        <dbReference type="ARBA" id="ARBA00022723"/>
    </source>
</evidence>
<dbReference type="PANTHER" id="PTHR23232:SF133">
    <property type="entry name" value="RIKEN CDNA 1700020N01 GENE"/>
    <property type="match status" value="1"/>
</dbReference>
<dbReference type="Pfam" id="PF01352">
    <property type="entry name" value="KRAB"/>
    <property type="match status" value="2"/>
</dbReference>
<dbReference type="GO" id="GO:0006355">
    <property type="term" value="P:regulation of DNA-templated transcription"/>
    <property type="evidence" value="ECO:0007669"/>
    <property type="project" value="InterPro"/>
</dbReference>
<dbReference type="InterPro" id="IPR036051">
    <property type="entry name" value="KRAB_dom_sf"/>
</dbReference>
<sequence>MVTLSWEDSETRACLGSKGNKEDVNFEDVAIAFSQEEWGLLDEAQRLLYCEVMLEVFALVSSVGRTWCLLMSPTVLSKVLWLPGMSWVGSPEQRTPQTTLTPVTSKSLTGFSPIVEEPGLLGDPQKLLYCDVMLEVFAFVSSVAFTLLQPDHGLCSFPPLSCQMCCGCHGALLLPLVTYHVPHRPLVHDLYGVNHKCKKCGKSFREIFNLIHHRSIYTVEKP</sequence>
<dbReference type="InterPro" id="IPR013087">
    <property type="entry name" value="Znf_C2H2_type"/>
</dbReference>
<evidence type="ECO:0000259" key="6">
    <source>
        <dbReference type="PROSITE" id="PS50157"/>
    </source>
</evidence>
<accession>A0AA40HA06</accession>
<evidence type="ECO:0000256" key="2">
    <source>
        <dbReference type="ARBA" id="ARBA00022737"/>
    </source>
</evidence>
<evidence type="ECO:0000256" key="5">
    <source>
        <dbReference type="PROSITE-ProRule" id="PRU00042"/>
    </source>
</evidence>
<comment type="caution">
    <text evidence="8">The sequence shown here is derived from an EMBL/GenBank/DDBJ whole genome shotgun (WGS) entry which is preliminary data.</text>
</comment>
<dbReference type="InterPro" id="IPR036236">
    <property type="entry name" value="Znf_C2H2_sf"/>
</dbReference>
<dbReference type="Proteomes" id="UP001177744">
    <property type="component" value="Unassembled WGS sequence"/>
</dbReference>
<reference evidence="8" key="1">
    <citation type="submission" date="2023-06" db="EMBL/GenBank/DDBJ databases">
        <title>Reference genome for the Northern bat (Eptesicus nilssonii), a most northern bat species.</title>
        <authorList>
            <person name="Laine V.N."/>
            <person name="Pulliainen A.T."/>
            <person name="Lilley T.M."/>
        </authorList>
    </citation>
    <scope>NUCLEOTIDE SEQUENCE</scope>
    <source>
        <strain evidence="8">BLF_Eptnil</strain>
        <tissue evidence="8">Kidney</tissue>
    </source>
</reference>
<protein>
    <submittedName>
        <fullName evidence="8">Uncharacterized protein</fullName>
    </submittedName>
</protein>
<dbReference type="EMBL" id="JAULJE010000032">
    <property type="protein sequence ID" value="KAK1327401.1"/>
    <property type="molecule type" value="Genomic_DNA"/>
</dbReference>
<evidence type="ECO:0000259" key="7">
    <source>
        <dbReference type="PROSITE" id="PS50805"/>
    </source>
</evidence>
<feature type="domain" description="C2H2-type" evidence="6">
    <location>
        <begin position="195"/>
        <end position="222"/>
    </location>
</feature>
<evidence type="ECO:0000313" key="8">
    <source>
        <dbReference type="EMBL" id="KAK1327401.1"/>
    </source>
</evidence>
<dbReference type="PROSITE" id="PS50157">
    <property type="entry name" value="ZINC_FINGER_C2H2_2"/>
    <property type="match status" value="1"/>
</dbReference>
<dbReference type="InterPro" id="IPR001909">
    <property type="entry name" value="KRAB"/>
</dbReference>
<evidence type="ECO:0000256" key="4">
    <source>
        <dbReference type="ARBA" id="ARBA00022833"/>
    </source>
</evidence>
<dbReference type="SUPFAM" id="SSF57667">
    <property type="entry name" value="beta-beta-alpha zinc fingers"/>
    <property type="match status" value="1"/>
</dbReference>
<dbReference type="SUPFAM" id="SSF109640">
    <property type="entry name" value="KRAB domain (Kruppel-associated box)"/>
    <property type="match status" value="2"/>
</dbReference>
<dbReference type="PANTHER" id="PTHR23232">
    <property type="entry name" value="KRAB DOMAIN C2H2 ZINC FINGER"/>
    <property type="match status" value="1"/>
</dbReference>
<dbReference type="Gene3D" id="3.30.160.60">
    <property type="entry name" value="Classic Zinc Finger"/>
    <property type="match status" value="1"/>
</dbReference>
<keyword evidence="9" id="KW-1185">Reference proteome</keyword>
<dbReference type="AlphaFoldDB" id="A0AA40HA06"/>
<keyword evidence="1" id="KW-0479">Metal-binding</keyword>
<keyword evidence="3 5" id="KW-0863">Zinc-finger</keyword>
<gene>
    <name evidence="8" type="ORF">QTO34_014192</name>
</gene>
<evidence type="ECO:0000256" key="3">
    <source>
        <dbReference type="ARBA" id="ARBA00022771"/>
    </source>
</evidence>